<feature type="domain" description="SAM-dependent MTase RsmB/NOP-type" evidence="8">
    <location>
        <begin position="181"/>
        <end position="458"/>
    </location>
</feature>
<feature type="binding site" evidence="6">
    <location>
        <begin position="275"/>
        <end position="281"/>
    </location>
    <ligand>
        <name>S-adenosyl-L-methionine</name>
        <dbReference type="ChEBI" id="CHEBI:59789"/>
    </ligand>
</feature>
<evidence type="ECO:0000256" key="4">
    <source>
        <dbReference type="ARBA" id="ARBA00022691"/>
    </source>
</evidence>
<dbReference type="EMBL" id="JACIFZ010000020">
    <property type="protein sequence ID" value="MBB4226074.1"/>
    <property type="molecule type" value="Genomic_DNA"/>
</dbReference>
<dbReference type="RefSeq" id="WP_184642750.1">
    <property type="nucleotide sequence ID" value="NZ_JACIFZ010000020.1"/>
</dbReference>
<evidence type="ECO:0000256" key="5">
    <source>
        <dbReference type="ARBA" id="ARBA00022884"/>
    </source>
</evidence>
<dbReference type="NCBIfam" id="NF008149">
    <property type="entry name" value="PRK10901.1"/>
    <property type="match status" value="1"/>
</dbReference>
<gene>
    <name evidence="9" type="ORF">GGD71_006891</name>
</gene>
<dbReference type="PANTHER" id="PTHR22807">
    <property type="entry name" value="NOP2 YEAST -RELATED NOL1/NOP2/FMU SUN DOMAIN-CONTAINING"/>
    <property type="match status" value="1"/>
</dbReference>
<dbReference type="AlphaFoldDB" id="A0A840G0S4"/>
<evidence type="ECO:0000256" key="3">
    <source>
        <dbReference type="ARBA" id="ARBA00022679"/>
    </source>
</evidence>
<dbReference type="SUPFAM" id="SSF48013">
    <property type="entry name" value="NusB-like"/>
    <property type="match status" value="1"/>
</dbReference>
<accession>A0A840G0S4</accession>
<evidence type="ECO:0000313" key="10">
    <source>
        <dbReference type="Proteomes" id="UP000524450"/>
    </source>
</evidence>
<dbReference type="InterPro" id="IPR018314">
    <property type="entry name" value="RsmB/NOL1/NOP2-like_CS"/>
</dbReference>
<dbReference type="PROSITE" id="PS51686">
    <property type="entry name" value="SAM_MT_RSMB_NOP"/>
    <property type="match status" value="1"/>
</dbReference>
<evidence type="ECO:0000256" key="7">
    <source>
        <dbReference type="SAM" id="MobiDB-lite"/>
    </source>
</evidence>
<evidence type="ECO:0000313" key="9">
    <source>
        <dbReference type="EMBL" id="MBB4226074.1"/>
    </source>
</evidence>
<keyword evidence="4 6" id="KW-0949">S-adenosyl-L-methionine</keyword>
<dbReference type="PRINTS" id="PR02008">
    <property type="entry name" value="RCMTFAMILY"/>
</dbReference>
<dbReference type="GO" id="GO:0008649">
    <property type="term" value="F:rRNA methyltransferase activity"/>
    <property type="evidence" value="ECO:0007669"/>
    <property type="project" value="InterPro"/>
</dbReference>
<proteinExistence type="inferred from homology"/>
<keyword evidence="2 6" id="KW-0489">Methyltransferase</keyword>
<dbReference type="InterPro" id="IPR004573">
    <property type="entry name" value="rRNA_ssu_MeTfrase_B"/>
</dbReference>
<evidence type="ECO:0000256" key="1">
    <source>
        <dbReference type="ARBA" id="ARBA00007494"/>
    </source>
</evidence>
<evidence type="ECO:0000259" key="8">
    <source>
        <dbReference type="PROSITE" id="PS51686"/>
    </source>
</evidence>
<dbReference type="InterPro" id="IPR049560">
    <property type="entry name" value="MeTrfase_RsmB-F_NOP2_cat"/>
</dbReference>
<sequence>MSELPSDPSRRGPGDTPPLQQPPLWRQLQLTAAALASIRAGTSGSVAFEAVEPALRPGVQSLGFQVLRWLGRAEALRRHLAKRTPPPLPDALLCTALALAWNAEHAPYEPFTLVDQAVEAAKRNPATRAQASFINACLRRFLRERDELVAATDSEPVAQWNHPRWWIERLKRDHPRDWQRVLAADNAQAPMTLRVNVLRTTAASYLTELETAGLAATRVGPSGLQLARARPVQQLPGFADGACSVQDAAAQMAAPLLLEGLLPEKAQPLRVLDACAAPGGKTAHLLEMAGTGAIEVTALEVDAARSRRIDDTLARLGLQAKVLVADAARTDQWWDGTPFDAILLDAPCTASGIVRRHPDVRWLRRESDTAQLAAQQATLLAALWPLVRPGGRLLYCTCSVFREEGSQQIDAFLVHNTNARLLPSPGHLLPQSGSNARGVPDNASGDHDGFFYALLEKRPR</sequence>
<dbReference type="Gene3D" id="1.10.940.10">
    <property type="entry name" value="NusB-like"/>
    <property type="match status" value="1"/>
</dbReference>
<feature type="region of interest" description="Disordered" evidence="7">
    <location>
        <begin position="1"/>
        <end position="22"/>
    </location>
</feature>
<dbReference type="CDD" id="cd02440">
    <property type="entry name" value="AdoMet_MTases"/>
    <property type="match status" value="1"/>
</dbReference>
<dbReference type="InterPro" id="IPR023267">
    <property type="entry name" value="RCMT"/>
</dbReference>
<dbReference type="InterPro" id="IPR029063">
    <property type="entry name" value="SAM-dependent_MTases_sf"/>
</dbReference>
<keyword evidence="5 6" id="KW-0694">RNA-binding</keyword>
<dbReference type="InterPro" id="IPR001678">
    <property type="entry name" value="MeTrfase_RsmB-F_NOP2_dom"/>
</dbReference>
<dbReference type="Pfam" id="PF22458">
    <property type="entry name" value="RsmF-B_ferredox"/>
    <property type="match status" value="1"/>
</dbReference>
<keyword evidence="3 6" id="KW-0808">Transferase</keyword>
<dbReference type="Gene3D" id="3.30.70.1170">
    <property type="entry name" value="Sun protein, domain 3"/>
    <property type="match status" value="1"/>
</dbReference>
<feature type="binding site" evidence="6">
    <location>
        <position position="326"/>
    </location>
    <ligand>
        <name>S-adenosyl-L-methionine</name>
        <dbReference type="ChEBI" id="CHEBI:59789"/>
    </ligand>
</feature>
<organism evidence="9 10">
    <name type="scientific">Variovorax guangxiensis</name>
    <dbReference type="NCBI Taxonomy" id="1775474"/>
    <lineage>
        <taxon>Bacteria</taxon>
        <taxon>Pseudomonadati</taxon>
        <taxon>Pseudomonadota</taxon>
        <taxon>Betaproteobacteria</taxon>
        <taxon>Burkholderiales</taxon>
        <taxon>Comamonadaceae</taxon>
        <taxon>Variovorax</taxon>
    </lineage>
</organism>
<dbReference type="Pfam" id="PF01189">
    <property type="entry name" value="Methyltr_RsmB-F"/>
    <property type="match status" value="1"/>
</dbReference>
<reference evidence="9 10" key="1">
    <citation type="submission" date="2020-08" db="EMBL/GenBank/DDBJ databases">
        <title>Genomic Encyclopedia of Type Strains, Phase IV (KMG-V): Genome sequencing to study the core and pangenomes of soil and plant-associated prokaryotes.</title>
        <authorList>
            <person name="Whitman W."/>
        </authorList>
    </citation>
    <scope>NUCLEOTIDE SEQUENCE [LARGE SCALE GENOMIC DNA]</scope>
    <source>
        <strain evidence="9 10">34/80</strain>
    </source>
</reference>
<dbReference type="PROSITE" id="PS01153">
    <property type="entry name" value="NOL1_NOP2_SUN"/>
    <property type="match status" value="1"/>
</dbReference>
<feature type="binding site" evidence="6">
    <location>
        <position position="300"/>
    </location>
    <ligand>
        <name>S-adenosyl-L-methionine</name>
        <dbReference type="ChEBI" id="CHEBI:59789"/>
    </ligand>
</feature>
<dbReference type="GO" id="GO:0003723">
    <property type="term" value="F:RNA binding"/>
    <property type="evidence" value="ECO:0007669"/>
    <property type="project" value="UniProtKB-UniRule"/>
</dbReference>
<dbReference type="NCBIfam" id="TIGR00563">
    <property type="entry name" value="rsmB"/>
    <property type="match status" value="1"/>
</dbReference>
<feature type="binding site" evidence="6">
    <location>
        <position position="345"/>
    </location>
    <ligand>
        <name>S-adenosyl-L-methionine</name>
        <dbReference type="ChEBI" id="CHEBI:59789"/>
    </ligand>
</feature>
<comment type="caution">
    <text evidence="9">The sequence shown here is derived from an EMBL/GenBank/DDBJ whole genome shotgun (WGS) entry which is preliminary data.</text>
</comment>
<dbReference type="InterPro" id="IPR035926">
    <property type="entry name" value="NusB-like_sf"/>
</dbReference>
<evidence type="ECO:0000256" key="2">
    <source>
        <dbReference type="ARBA" id="ARBA00022603"/>
    </source>
</evidence>
<comment type="similarity">
    <text evidence="1 6">Belongs to the class I-like SAM-binding methyltransferase superfamily. RsmB/NOP family.</text>
</comment>
<evidence type="ECO:0000256" key="6">
    <source>
        <dbReference type="PROSITE-ProRule" id="PRU01023"/>
    </source>
</evidence>
<dbReference type="Proteomes" id="UP000524450">
    <property type="component" value="Unassembled WGS sequence"/>
</dbReference>
<dbReference type="Gene3D" id="3.40.50.150">
    <property type="entry name" value="Vaccinia Virus protein VP39"/>
    <property type="match status" value="1"/>
</dbReference>
<protein>
    <submittedName>
        <fullName evidence="9">16S rRNA (Cytosine967-C5)-methyltransferase</fullName>
        <ecNumber evidence="9">2.1.1.176</ecNumber>
    </submittedName>
</protein>
<dbReference type="EC" id="2.1.1.176" evidence="9"/>
<dbReference type="PANTHER" id="PTHR22807:SF61">
    <property type="entry name" value="NOL1_NOP2_SUN FAMILY PROTEIN _ ANTITERMINATION NUSB DOMAIN-CONTAINING PROTEIN"/>
    <property type="match status" value="1"/>
</dbReference>
<feature type="active site" description="Nucleophile" evidence="6">
    <location>
        <position position="398"/>
    </location>
</feature>
<dbReference type="SUPFAM" id="SSF53335">
    <property type="entry name" value="S-adenosyl-L-methionine-dependent methyltransferases"/>
    <property type="match status" value="1"/>
</dbReference>
<dbReference type="InterPro" id="IPR054728">
    <property type="entry name" value="RsmB-like_ferredoxin"/>
</dbReference>
<name>A0A840G0S4_9BURK</name>